<dbReference type="InterPro" id="IPR036388">
    <property type="entry name" value="WH-like_DNA-bd_sf"/>
</dbReference>
<protein>
    <recommendedName>
        <fullName evidence="3">Transcriptional regulator, MarR family</fullName>
    </recommendedName>
</protein>
<evidence type="ECO:0000313" key="1">
    <source>
        <dbReference type="EMBL" id="ABS76886.2"/>
    </source>
</evidence>
<dbReference type="KEGG" id="cbd:CBUD_0892"/>
<evidence type="ECO:0000313" key="2">
    <source>
        <dbReference type="Proteomes" id="UP000008555"/>
    </source>
</evidence>
<dbReference type="InterPro" id="IPR036390">
    <property type="entry name" value="WH_DNA-bd_sf"/>
</dbReference>
<name>A9KFI1_COXBN</name>
<dbReference type="RefSeq" id="WP_011996811.1">
    <property type="nucleotide sequence ID" value="NC_009727.1"/>
</dbReference>
<gene>
    <name evidence="1" type="ordered locus">CBUD_0892</name>
</gene>
<reference evidence="1 2" key="1">
    <citation type="journal article" date="2009" name="Infect. Immun.">
        <title>Comparative genomics reveal extensive transposon-mediated genomic plasticity and diversity among potential effector proteins within the genus Coxiella.</title>
        <authorList>
            <person name="Beare P.A."/>
            <person name="Unsworth N."/>
            <person name="Andoh M."/>
            <person name="Voth D.E."/>
            <person name="Omsland A."/>
            <person name="Gilk S.D."/>
            <person name="Williams K.P."/>
            <person name="Sobral B.W."/>
            <person name="Kupko J.J.III."/>
            <person name="Porcella S.F."/>
            <person name="Samuel J.E."/>
            <person name="Heinzen R.A."/>
        </authorList>
    </citation>
    <scope>NUCLEOTIDE SEQUENCE [LARGE SCALE GENOMIC DNA]</scope>
    <source>
        <strain evidence="1 2">Dugway 5J108-111</strain>
    </source>
</reference>
<accession>A9KFI1</accession>
<dbReference type="EMBL" id="CP000733">
    <property type="protein sequence ID" value="ABS76886.2"/>
    <property type="molecule type" value="Genomic_DNA"/>
</dbReference>
<dbReference type="AlphaFoldDB" id="A9KFI1"/>
<dbReference type="Proteomes" id="UP000008555">
    <property type="component" value="Chromosome"/>
</dbReference>
<proteinExistence type="predicted"/>
<dbReference type="SUPFAM" id="SSF46785">
    <property type="entry name" value="Winged helix' DNA-binding domain"/>
    <property type="match status" value="1"/>
</dbReference>
<evidence type="ECO:0008006" key="3">
    <source>
        <dbReference type="Google" id="ProtNLM"/>
    </source>
</evidence>
<dbReference type="HOGENOM" id="CLU_098264_0_0_6"/>
<organism evidence="1 2">
    <name type="scientific">Coxiella burnetii (strain Dugway 5J108-111)</name>
    <dbReference type="NCBI Taxonomy" id="434922"/>
    <lineage>
        <taxon>Bacteria</taxon>
        <taxon>Pseudomonadati</taxon>
        <taxon>Pseudomonadota</taxon>
        <taxon>Gammaproteobacteria</taxon>
        <taxon>Legionellales</taxon>
        <taxon>Coxiellaceae</taxon>
        <taxon>Coxiella</taxon>
    </lineage>
</organism>
<sequence>MNADDKDVEITLPILQSIEQQSNITQRTLSKKLGLALGLTNAYLKHCINKGLVKIEQIPANRYLYYLTPKGFAEKTRLTAQYLSRSFYFYRKAGQACLQLFNQCRLNHQKEVVLCGVSDLAEVALLQAARAEMNVLGIYDPHYEGDTCLNQEVWHSHESLPSEAVFVVTAFEAPQQMVTDIQQVVAPHQVLVPSILLT</sequence>
<dbReference type="Gene3D" id="1.10.10.10">
    <property type="entry name" value="Winged helix-like DNA-binding domain superfamily/Winged helix DNA-binding domain"/>
    <property type="match status" value="1"/>
</dbReference>
<dbReference type="Pfam" id="PF13412">
    <property type="entry name" value="HTH_24"/>
    <property type="match status" value="1"/>
</dbReference>